<dbReference type="GO" id="GO:0003839">
    <property type="term" value="F:gamma-glutamylcyclotransferase activity"/>
    <property type="evidence" value="ECO:0007669"/>
    <property type="project" value="UniProtKB-EC"/>
</dbReference>
<dbReference type="InterPro" id="IPR017939">
    <property type="entry name" value="G-Glutamylcylcotransferase"/>
</dbReference>
<accession>A0A6A6PLM4</accession>
<feature type="region of interest" description="Disordered" evidence="5">
    <location>
        <begin position="1"/>
        <end position="42"/>
    </location>
</feature>
<keyword evidence="8" id="KW-1185">Reference proteome</keyword>
<organism evidence="7 8">
    <name type="scientific">Neohortaea acidophila</name>
    <dbReference type="NCBI Taxonomy" id="245834"/>
    <lineage>
        <taxon>Eukaryota</taxon>
        <taxon>Fungi</taxon>
        <taxon>Dikarya</taxon>
        <taxon>Ascomycota</taxon>
        <taxon>Pezizomycotina</taxon>
        <taxon>Dothideomycetes</taxon>
        <taxon>Dothideomycetidae</taxon>
        <taxon>Mycosphaerellales</taxon>
        <taxon>Teratosphaeriaceae</taxon>
        <taxon>Neohortaea</taxon>
    </lineage>
</organism>
<evidence type="ECO:0000256" key="3">
    <source>
        <dbReference type="PIRSR" id="PIRSR617939-1"/>
    </source>
</evidence>
<name>A0A6A6PLM4_9PEZI</name>
<gene>
    <name evidence="7" type="ORF">BDY17DRAFT_254619</name>
</gene>
<evidence type="ECO:0000256" key="4">
    <source>
        <dbReference type="PIRSR" id="PIRSR617939-2"/>
    </source>
</evidence>
<protein>
    <recommendedName>
        <fullName evidence="1">gamma-glutamylcyclotransferase</fullName>
        <ecNumber evidence="1">4.3.2.9</ecNumber>
    </recommendedName>
</protein>
<reference evidence="7" key="1">
    <citation type="journal article" date="2020" name="Stud. Mycol.">
        <title>101 Dothideomycetes genomes: a test case for predicting lifestyles and emergence of pathogens.</title>
        <authorList>
            <person name="Haridas S."/>
            <person name="Albert R."/>
            <person name="Binder M."/>
            <person name="Bloem J."/>
            <person name="Labutti K."/>
            <person name="Salamov A."/>
            <person name="Andreopoulos B."/>
            <person name="Baker S."/>
            <person name="Barry K."/>
            <person name="Bills G."/>
            <person name="Bluhm B."/>
            <person name="Cannon C."/>
            <person name="Castanera R."/>
            <person name="Culley D."/>
            <person name="Daum C."/>
            <person name="Ezra D."/>
            <person name="Gonzalez J."/>
            <person name="Henrissat B."/>
            <person name="Kuo A."/>
            <person name="Liang C."/>
            <person name="Lipzen A."/>
            <person name="Lutzoni F."/>
            <person name="Magnuson J."/>
            <person name="Mondo S."/>
            <person name="Nolan M."/>
            <person name="Ohm R."/>
            <person name="Pangilinan J."/>
            <person name="Park H.-J."/>
            <person name="Ramirez L."/>
            <person name="Alfaro M."/>
            <person name="Sun H."/>
            <person name="Tritt A."/>
            <person name="Yoshinaga Y."/>
            <person name="Zwiers L.-H."/>
            <person name="Turgeon B."/>
            <person name="Goodwin S."/>
            <person name="Spatafora J."/>
            <person name="Crous P."/>
            <person name="Grigoriev I."/>
        </authorList>
    </citation>
    <scope>NUCLEOTIDE SEQUENCE</scope>
    <source>
        <strain evidence="7">CBS 113389</strain>
    </source>
</reference>
<evidence type="ECO:0000256" key="6">
    <source>
        <dbReference type="SAM" id="Phobius"/>
    </source>
</evidence>
<feature type="transmembrane region" description="Helical" evidence="6">
    <location>
        <begin position="270"/>
        <end position="291"/>
    </location>
</feature>
<dbReference type="AlphaFoldDB" id="A0A6A6PLM4"/>
<evidence type="ECO:0000313" key="7">
    <source>
        <dbReference type="EMBL" id="KAF2480716.1"/>
    </source>
</evidence>
<dbReference type="OrthoDB" id="2017317at2759"/>
<dbReference type="GeneID" id="54472450"/>
<feature type="binding site" evidence="4">
    <location>
        <position position="231"/>
    </location>
    <ligand>
        <name>substrate</name>
    </ligand>
</feature>
<evidence type="ECO:0000256" key="1">
    <source>
        <dbReference type="ARBA" id="ARBA00012346"/>
    </source>
</evidence>
<dbReference type="EMBL" id="MU001639">
    <property type="protein sequence ID" value="KAF2480716.1"/>
    <property type="molecule type" value="Genomic_DNA"/>
</dbReference>
<evidence type="ECO:0000313" key="8">
    <source>
        <dbReference type="Proteomes" id="UP000799767"/>
    </source>
</evidence>
<feature type="binding site" evidence="4">
    <location>
        <begin position="52"/>
        <end position="57"/>
    </location>
    <ligand>
        <name>substrate</name>
    </ligand>
</feature>
<evidence type="ECO:0000256" key="5">
    <source>
        <dbReference type="SAM" id="MobiDB-lite"/>
    </source>
</evidence>
<dbReference type="PANTHER" id="PTHR12935">
    <property type="entry name" value="GAMMA-GLUTAMYLCYCLOTRANSFERASE"/>
    <property type="match status" value="1"/>
</dbReference>
<proteinExistence type="predicted"/>
<keyword evidence="2" id="KW-0456">Lyase</keyword>
<dbReference type="Gene3D" id="3.10.490.10">
    <property type="entry name" value="Gamma-glutamyl cyclotransferase-like"/>
    <property type="match status" value="1"/>
</dbReference>
<evidence type="ECO:0000256" key="2">
    <source>
        <dbReference type="ARBA" id="ARBA00023239"/>
    </source>
</evidence>
<sequence>MANSATRKPRPARQTRLPLPSPSRLAASLEEDSSERSRLATTPDDKDKTFLYLAYGSNLCNETFRGRRGIKPLSQINVQVPELRVTFDLAGIPYLEPCFANTARRQHRDDAPTQLPLDAEKADLASSHWSEGGYRKDQWRKGLVGVVYEVTAEDYAHIIQTEGGGSSYQDILVDCHPIPGSDPAEPLPWHPTEPAFRAHTLFAPALPPHGGPLGGRVKRPDTSYAQASARYLKLMRDGAAELGLPYEYQEHLKSLRPYKITTVRQRIGQAAFLLVWLPVVALVFGLGKIFADDRGRLPGWLRQFGNAVFSAVWTSYDNVFKPLYGDGERTISDNIDLTGTEKGFSSGDMQEMSRLVDVGLSTELESISRQVSRST</sequence>
<dbReference type="RefSeq" id="XP_033587286.1">
    <property type="nucleotide sequence ID" value="XM_033731448.1"/>
</dbReference>
<keyword evidence="6" id="KW-0472">Membrane</keyword>
<dbReference type="EC" id="4.3.2.9" evidence="1"/>
<dbReference type="PANTHER" id="PTHR12935:SF0">
    <property type="entry name" value="GAMMA-GLUTAMYLCYCLOTRANSFERASE"/>
    <property type="match status" value="1"/>
</dbReference>
<keyword evidence="6" id="KW-1133">Transmembrane helix</keyword>
<dbReference type="Proteomes" id="UP000799767">
    <property type="component" value="Unassembled WGS sequence"/>
</dbReference>
<keyword evidence="6" id="KW-0812">Transmembrane</keyword>
<feature type="active site" description="Proton acceptor" evidence="3">
    <location>
        <position position="162"/>
    </location>
</feature>